<dbReference type="Proteomes" id="UP001295469">
    <property type="component" value="Chromosome C02"/>
</dbReference>
<evidence type="ECO:0000313" key="2">
    <source>
        <dbReference type="EMBL" id="CAF1905937.1"/>
    </source>
</evidence>
<name>A0A816JUF4_BRANA</name>
<proteinExistence type="predicted"/>
<reference evidence="2" key="1">
    <citation type="submission" date="2021-01" db="EMBL/GenBank/DDBJ databases">
        <authorList>
            <consortium name="Genoscope - CEA"/>
            <person name="William W."/>
        </authorList>
    </citation>
    <scope>NUCLEOTIDE SEQUENCE</scope>
</reference>
<protein>
    <submittedName>
        <fullName evidence="2">(rape) hypothetical protein</fullName>
    </submittedName>
</protein>
<feature type="compositionally biased region" description="Polar residues" evidence="1">
    <location>
        <begin position="89"/>
        <end position="105"/>
    </location>
</feature>
<dbReference type="AlphaFoldDB" id="A0A816JUF4"/>
<sequence>MLHLSPLFTSDSVAEVGSKSRWVKIRLYKKQRRFHNNQGGQTVKIELINQYLLQLYTHIKLNFIIDVGHLTTLFVHCLRHSFETVTRFTQRTPPSPDLQSSSSTDVVRLGIKPCRRHHAPDPAKR</sequence>
<accession>A0A816JUF4</accession>
<evidence type="ECO:0000256" key="1">
    <source>
        <dbReference type="SAM" id="MobiDB-lite"/>
    </source>
</evidence>
<feature type="region of interest" description="Disordered" evidence="1">
    <location>
        <begin position="89"/>
        <end position="125"/>
    </location>
</feature>
<gene>
    <name evidence="2" type="ORF">DARMORV10_C02P26110.1</name>
</gene>
<organism evidence="2">
    <name type="scientific">Brassica napus</name>
    <name type="common">Rape</name>
    <dbReference type="NCBI Taxonomy" id="3708"/>
    <lineage>
        <taxon>Eukaryota</taxon>
        <taxon>Viridiplantae</taxon>
        <taxon>Streptophyta</taxon>
        <taxon>Embryophyta</taxon>
        <taxon>Tracheophyta</taxon>
        <taxon>Spermatophyta</taxon>
        <taxon>Magnoliopsida</taxon>
        <taxon>eudicotyledons</taxon>
        <taxon>Gunneridae</taxon>
        <taxon>Pentapetalae</taxon>
        <taxon>rosids</taxon>
        <taxon>malvids</taxon>
        <taxon>Brassicales</taxon>
        <taxon>Brassicaceae</taxon>
        <taxon>Brassiceae</taxon>
        <taxon>Brassica</taxon>
    </lineage>
</organism>
<dbReference type="EMBL" id="HG994366">
    <property type="protein sequence ID" value="CAF1905937.1"/>
    <property type="molecule type" value="Genomic_DNA"/>
</dbReference>